<accession>A0A2K9EIS8</accession>
<evidence type="ECO:0000313" key="3">
    <source>
        <dbReference type="EMBL" id="PQQ66508.1"/>
    </source>
</evidence>
<dbReference type="RefSeq" id="WP_101298823.1">
    <property type="nucleotide sequence ID" value="NZ_CP025197.1"/>
</dbReference>
<dbReference type="Proteomes" id="UP000233534">
    <property type="component" value="Chromosome"/>
</dbReference>
<reference evidence="3 5" key="2">
    <citation type="journal article" date="2018" name="Syst. Appl. Microbiol.">
        <title>Characterization and high-quality draft genome sequence of Herbivorax saccincola A7, an anaerobic, alkaliphilic, thermophilic, cellulolytic, and xylanolytic bacterium.</title>
        <authorList>
            <person name="Aikawa S."/>
            <person name="Baramee S."/>
            <person name="Sermsathanaswadi J."/>
            <person name="Thianheng P."/>
            <person name="Tachaapaikoon C."/>
            <person name="Shikata A."/>
            <person name="Waeonukul R."/>
            <person name="Pason P."/>
            <person name="Ratanakhanokchai K."/>
            <person name="Kosugi A."/>
        </authorList>
    </citation>
    <scope>NUCLEOTIDE SEQUENCE [LARGE SCALE GENOMIC DNA]</scope>
    <source>
        <strain evidence="3 5">A7</strain>
    </source>
</reference>
<gene>
    <name evidence="3" type="ORF">B9R14_06920</name>
    <name evidence="2" type="ORF">HVS_02330</name>
</gene>
<dbReference type="OrthoDB" id="1805196at2"/>
<proteinExistence type="predicted"/>
<evidence type="ECO:0000313" key="4">
    <source>
        <dbReference type="Proteomes" id="UP000233534"/>
    </source>
</evidence>
<dbReference type="KEGG" id="hsc:HVS_02330"/>
<dbReference type="AlphaFoldDB" id="A0A2K9EIS8"/>
<keyword evidence="4" id="KW-1185">Reference proteome</keyword>
<dbReference type="Proteomes" id="UP000239720">
    <property type="component" value="Unassembled WGS sequence"/>
</dbReference>
<sequence length="300" mass="35065">MEDKVLKILEEYGPMTGKELQQKARLDDFYLWKICNTNEKIITKTIGKRYLRFDKQVEGYARLSPSIVREFYSYTIVGLKKDLEKISEEIKNLNKTIIEISRNKFRLAYEVMKQIVETSENAEVLKKYVCFLIAGDVVFEMAHLEPRPESSTGKLVKGSDLDIVVVTKGLPDSLVNNIDLLIYNKKNFLLKNPSYNEEIDYVVKDISKVREQLEFKDFKSMIASKVLYESQFLYGSYEMYKDIKQMVKDAGIPQKIAELEEKAEIDRSNARIYLLKAQVPLAEEESLKLFYTKEEKEEFF</sequence>
<evidence type="ECO:0000313" key="5">
    <source>
        <dbReference type="Proteomes" id="UP000239720"/>
    </source>
</evidence>
<dbReference type="EMBL" id="CP025197">
    <property type="protein sequence ID" value="AUG56421.1"/>
    <property type="molecule type" value="Genomic_DNA"/>
</dbReference>
<reference evidence="2 4" key="1">
    <citation type="submission" date="2017-12" db="EMBL/GenBank/DDBJ databases">
        <title>Complete genome sequence of Herbivorax saccincola GGR1, a novel Cellulosome-producing hydrolytic bacterium in a thermophilic biogas plant, established by Illumina and Nanopore MinION sequencing.</title>
        <authorList>
            <person name="Pechtl A."/>
            <person name="Ruckert C."/>
            <person name="Koeck D.E."/>
            <person name="Maus I."/>
            <person name="Winkler A."/>
            <person name="Kalinowski J."/>
            <person name="Puhler A."/>
            <person name="Schwarz W.W."/>
            <person name="Zverlov V.V."/>
            <person name="Schluter A."/>
            <person name="Liebl W."/>
        </authorList>
    </citation>
    <scope>NUCLEOTIDE SEQUENCE [LARGE SCALE GENOMIC DNA]</scope>
    <source>
        <strain evidence="2">GGR1</strain>
        <strain evidence="4">SR1</strain>
    </source>
</reference>
<dbReference type="EMBL" id="NEMB01000003">
    <property type="protein sequence ID" value="PQQ66508.1"/>
    <property type="molecule type" value="Genomic_DNA"/>
</dbReference>
<name>A0A2K9EIS8_9FIRM</name>
<evidence type="ECO:0000313" key="2">
    <source>
        <dbReference type="EMBL" id="AUG56421.1"/>
    </source>
</evidence>
<feature type="coiled-coil region" evidence="1">
    <location>
        <begin position="76"/>
        <end position="103"/>
    </location>
</feature>
<protein>
    <submittedName>
        <fullName evidence="2">Uncharacterized protein</fullName>
    </submittedName>
</protein>
<evidence type="ECO:0000256" key="1">
    <source>
        <dbReference type="SAM" id="Coils"/>
    </source>
</evidence>
<organism evidence="2 4">
    <name type="scientific">Acetivibrio saccincola</name>
    <dbReference type="NCBI Taxonomy" id="1677857"/>
    <lineage>
        <taxon>Bacteria</taxon>
        <taxon>Bacillati</taxon>
        <taxon>Bacillota</taxon>
        <taxon>Clostridia</taxon>
        <taxon>Eubacteriales</taxon>
        <taxon>Oscillospiraceae</taxon>
        <taxon>Acetivibrio</taxon>
    </lineage>
</organism>
<keyword evidence="1" id="KW-0175">Coiled coil</keyword>